<evidence type="ECO:0000313" key="1">
    <source>
        <dbReference type="EMBL" id="GIY16420.1"/>
    </source>
</evidence>
<dbReference type="EMBL" id="BPLR01007377">
    <property type="protein sequence ID" value="GIY16420.1"/>
    <property type="molecule type" value="Genomic_DNA"/>
</dbReference>
<protein>
    <submittedName>
        <fullName evidence="1">Uncharacterized protein</fullName>
    </submittedName>
</protein>
<evidence type="ECO:0000313" key="2">
    <source>
        <dbReference type="Proteomes" id="UP001054945"/>
    </source>
</evidence>
<name>A0AAV4R4J5_CAEEX</name>
<sequence length="101" mass="11592">MCFDLNLAFKKKKKKKLFHKSEKLFPGLFPLKTRAEMVEAAILEVFCKPSCAASRQTSVRGLLIWGTRKGECRAFVTQCRDGCLPCRVVKSRETRVAKRLR</sequence>
<keyword evidence="2" id="KW-1185">Reference proteome</keyword>
<organism evidence="1 2">
    <name type="scientific">Caerostris extrusa</name>
    <name type="common">Bark spider</name>
    <name type="synonym">Caerostris bankana</name>
    <dbReference type="NCBI Taxonomy" id="172846"/>
    <lineage>
        <taxon>Eukaryota</taxon>
        <taxon>Metazoa</taxon>
        <taxon>Ecdysozoa</taxon>
        <taxon>Arthropoda</taxon>
        <taxon>Chelicerata</taxon>
        <taxon>Arachnida</taxon>
        <taxon>Araneae</taxon>
        <taxon>Araneomorphae</taxon>
        <taxon>Entelegynae</taxon>
        <taxon>Araneoidea</taxon>
        <taxon>Araneidae</taxon>
        <taxon>Caerostris</taxon>
    </lineage>
</organism>
<dbReference type="AlphaFoldDB" id="A0AAV4R4J5"/>
<accession>A0AAV4R4J5</accession>
<reference evidence="1 2" key="1">
    <citation type="submission" date="2021-06" db="EMBL/GenBank/DDBJ databases">
        <title>Caerostris extrusa draft genome.</title>
        <authorList>
            <person name="Kono N."/>
            <person name="Arakawa K."/>
        </authorList>
    </citation>
    <scope>NUCLEOTIDE SEQUENCE [LARGE SCALE GENOMIC DNA]</scope>
</reference>
<proteinExistence type="predicted"/>
<dbReference type="Proteomes" id="UP001054945">
    <property type="component" value="Unassembled WGS sequence"/>
</dbReference>
<comment type="caution">
    <text evidence="1">The sequence shown here is derived from an EMBL/GenBank/DDBJ whole genome shotgun (WGS) entry which is preliminary data.</text>
</comment>
<gene>
    <name evidence="1" type="ORF">CEXT_269071</name>
</gene>